<proteinExistence type="predicted"/>
<sequence>MYIAIAMYLGGEIIDAHNCDYSSYDNHGLRCAVCGEPVHLKKGSIRKPHFAHFSGTDPQQVEECELRASSYSNSSQINSFIKDRGQRLKIFQQHFLSLISFENDVPIANLEFNNWINAIKRDHNQVISNIIINCTDYFLKYRYKIAATYIESIANNNNKSTFIKQEIALEAINYLCVKSSLKLLEYLFDYSIYKLYEDKQNRLFKQDITTQDVDNICHLVIKIIILNNWIEPLNDIKGNSDFVVSFTVMGGNKLETPIVYTMEMESKSLLFNISYHYSEKHKNDLGETELIYEKQIVGTISAKPGTLKIQLAQILLPNKLIFGKYAFHHELLVDTVIPFWVANAEKYVLFNEIQPEWLIISKLIELVSFNNDIGKKIVNPVKELQWYQVLMGCRDKFPSVVQFQNAVNNIPEKYQYLLTPADDARLKKQAELDFQKSLRRSNYSNLS</sequence>
<dbReference type="OrthoDB" id="516551at2"/>
<name>K9X5G6_9NOST</name>
<protein>
    <recommendedName>
        <fullName evidence="1">Competence protein CoiA-like N-terminal domain-containing protein</fullName>
    </recommendedName>
</protein>
<accession>K9X5G6</accession>
<dbReference type="Pfam" id="PF25164">
    <property type="entry name" value="CoiA_N"/>
    <property type="match status" value="1"/>
</dbReference>
<dbReference type="AlphaFoldDB" id="K9X5G6"/>
<evidence type="ECO:0000313" key="2">
    <source>
        <dbReference type="EMBL" id="AFZ27339.1"/>
    </source>
</evidence>
<dbReference type="eggNOG" id="COG4469">
    <property type="taxonomic scope" value="Bacteria"/>
</dbReference>
<reference evidence="2 3" key="1">
    <citation type="submission" date="2012-06" db="EMBL/GenBank/DDBJ databases">
        <title>Finished chromosome of genome of Cylindrospermum stagnale PCC 7417.</title>
        <authorList>
            <consortium name="US DOE Joint Genome Institute"/>
            <person name="Gugger M."/>
            <person name="Coursin T."/>
            <person name="Rippka R."/>
            <person name="Tandeau De Marsac N."/>
            <person name="Huntemann M."/>
            <person name="Wei C.-L."/>
            <person name="Han J."/>
            <person name="Detter J.C."/>
            <person name="Han C."/>
            <person name="Tapia R."/>
            <person name="Chen A."/>
            <person name="Kyrpides N."/>
            <person name="Mavromatis K."/>
            <person name="Markowitz V."/>
            <person name="Szeto E."/>
            <person name="Ivanova N."/>
            <person name="Pagani I."/>
            <person name="Pati A."/>
            <person name="Goodwin L."/>
            <person name="Nordberg H.P."/>
            <person name="Cantor M.N."/>
            <person name="Hua S.X."/>
            <person name="Woyke T."/>
            <person name="Kerfeld C.A."/>
        </authorList>
    </citation>
    <scope>NUCLEOTIDE SEQUENCE [LARGE SCALE GENOMIC DNA]</scope>
    <source>
        <strain evidence="2 3">PCC 7417</strain>
    </source>
</reference>
<dbReference type="InterPro" id="IPR057253">
    <property type="entry name" value="CoiA-like_N"/>
</dbReference>
<organism evidence="2 3">
    <name type="scientific">Cylindrospermum stagnale PCC 7417</name>
    <dbReference type="NCBI Taxonomy" id="56107"/>
    <lineage>
        <taxon>Bacteria</taxon>
        <taxon>Bacillati</taxon>
        <taxon>Cyanobacteriota</taxon>
        <taxon>Cyanophyceae</taxon>
        <taxon>Nostocales</taxon>
        <taxon>Nostocaceae</taxon>
        <taxon>Cylindrospermum</taxon>
    </lineage>
</organism>
<dbReference type="EMBL" id="CP003642">
    <property type="protein sequence ID" value="AFZ27339.1"/>
    <property type="molecule type" value="Genomic_DNA"/>
</dbReference>
<gene>
    <name evidence="2" type="ORF">Cylst_5311</name>
</gene>
<evidence type="ECO:0000313" key="3">
    <source>
        <dbReference type="Proteomes" id="UP000010475"/>
    </source>
</evidence>
<dbReference type="Proteomes" id="UP000010475">
    <property type="component" value="Chromosome"/>
</dbReference>
<dbReference type="STRING" id="56107.Cylst_5311"/>
<evidence type="ECO:0000259" key="1">
    <source>
        <dbReference type="Pfam" id="PF25164"/>
    </source>
</evidence>
<dbReference type="KEGG" id="csg:Cylst_5311"/>
<feature type="domain" description="Competence protein CoiA-like N-terminal" evidence="1">
    <location>
        <begin position="27"/>
        <end position="56"/>
    </location>
</feature>
<dbReference type="RefSeq" id="WP_015210574.1">
    <property type="nucleotide sequence ID" value="NC_019757.1"/>
</dbReference>
<keyword evidence="3" id="KW-1185">Reference proteome</keyword>
<dbReference type="HOGENOM" id="CLU_612121_0_0_3"/>